<name>A0A431W0R4_9DEIO</name>
<accession>A0A431W0R4</accession>
<dbReference type="InterPro" id="IPR011856">
    <property type="entry name" value="tRNA_endonuc-like_dom_sf"/>
</dbReference>
<reference evidence="1 2" key="1">
    <citation type="submission" date="2018-12" db="EMBL/GenBank/DDBJ databases">
        <title>Deinococcus radiophilus ATCC 27603 genome sequencing and assembly.</title>
        <authorList>
            <person name="Maclea K.S."/>
            <person name="Maynard C.R."/>
        </authorList>
    </citation>
    <scope>NUCLEOTIDE SEQUENCE [LARGE SCALE GENOMIC DNA]</scope>
    <source>
        <strain evidence="1 2">ATCC 27603</strain>
    </source>
</reference>
<comment type="caution">
    <text evidence="1">The sequence shown here is derived from an EMBL/GenBank/DDBJ whole genome shotgun (WGS) entry which is preliminary data.</text>
</comment>
<protein>
    <recommendedName>
        <fullName evidence="3">VRR-NUC domain-containing protein</fullName>
    </recommendedName>
</protein>
<dbReference type="RefSeq" id="WP_126351503.1">
    <property type="nucleotide sequence ID" value="NZ_CP086380.1"/>
</dbReference>
<evidence type="ECO:0008006" key="3">
    <source>
        <dbReference type="Google" id="ProtNLM"/>
    </source>
</evidence>
<dbReference type="OrthoDB" id="71176at2"/>
<dbReference type="EMBL" id="RXPE01000005">
    <property type="protein sequence ID" value="RTR29048.1"/>
    <property type="molecule type" value="Genomic_DNA"/>
</dbReference>
<sequence>MTRRADHLRPATEAEVEASVVDRFALAGWYPVKTEANMLRRGKAGQTRPGHIPPGFPDYLFMLGLGEGTGLGLCVLVELKRPKGGKLSARQRLMRANLGQNYGLAVHVVRSMEEAEAVIALGDRLQAALLSASEGRL</sequence>
<dbReference type="AlphaFoldDB" id="A0A431W0R4"/>
<proteinExistence type="predicted"/>
<gene>
    <name evidence="1" type="ORF">EJ104_04175</name>
</gene>
<dbReference type="Gene3D" id="3.40.1350.10">
    <property type="match status" value="1"/>
</dbReference>
<keyword evidence="2" id="KW-1185">Reference proteome</keyword>
<organism evidence="1 2">
    <name type="scientific">Deinococcus radiophilus</name>
    <dbReference type="NCBI Taxonomy" id="32062"/>
    <lineage>
        <taxon>Bacteria</taxon>
        <taxon>Thermotogati</taxon>
        <taxon>Deinococcota</taxon>
        <taxon>Deinococci</taxon>
        <taxon>Deinococcales</taxon>
        <taxon>Deinococcaceae</taxon>
        <taxon>Deinococcus</taxon>
    </lineage>
</organism>
<evidence type="ECO:0000313" key="1">
    <source>
        <dbReference type="EMBL" id="RTR29048.1"/>
    </source>
</evidence>
<evidence type="ECO:0000313" key="2">
    <source>
        <dbReference type="Proteomes" id="UP000277766"/>
    </source>
</evidence>
<dbReference type="Proteomes" id="UP000277766">
    <property type="component" value="Unassembled WGS sequence"/>
</dbReference>
<dbReference type="GO" id="GO:0003676">
    <property type="term" value="F:nucleic acid binding"/>
    <property type="evidence" value="ECO:0007669"/>
    <property type="project" value="InterPro"/>
</dbReference>